<dbReference type="Pfam" id="PF09837">
    <property type="entry name" value="DUF2064"/>
    <property type="match status" value="1"/>
</dbReference>
<dbReference type="RefSeq" id="WP_123126168.1">
    <property type="nucleotide sequence ID" value="NZ_RJJD01000003.1"/>
</dbReference>
<evidence type="ECO:0000313" key="2">
    <source>
        <dbReference type="Proteomes" id="UP000272117"/>
    </source>
</evidence>
<dbReference type="Proteomes" id="UP000272117">
    <property type="component" value="Unassembled WGS sequence"/>
</dbReference>
<accession>A0A3M9MWG0</accession>
<dbReference type="SUPFAM" id="SSF53448">
    <property type="entry name" value="Nucleotide-diphospho-sugar transferases"/>
    <property type="match status" value="1"/>
</dbReference>
<comment type="caution">
    <text evidence="1">The sequence shown here is derived from an EMBL/GenBank/DDBJ whole genome shotgun (WGS) entry which is preliminary data.</text>
</comment>
<dbReference type="EMBL" id="RJJD01000003">
    <property type="protein sequence ID" value="RNI29108.1"/>
    <property type="molecule type" value="Genomic_DNA"/>
</dbReference>
<name>A0A3M9MWG0_9BACT</name>
<evidence type="ECO:0000313" key="1">
    <source>
        <dbReference type="EMBL" id="RNI29108.1"/>
    </source>
</evidence>
<sequence>MGKRLLLNFLKPGSNPNPGTYLVGEAGEKDRSQPNELLILSTHLVSSLNAVQWNCATNHDTELRKSQTEEPSPRVSSVPAGLGFQLHTLFANGLVEGYSPIVLILGNNPEIPSELLEKAFEELNQNDLVLGPTTSGGYYLLGLNFLVPELFTNTHWNSDKMLESTVAAAMELSLQVSFLPTLLNEKAEEENQYLSTFEKKLRPDK</sequence>
<dbReference type="PANTHER" id="PTHR36529:SF1">
    <property type="entry name" value="GLYCOSYLTRANSFERASE"/>
    <property type="match status" value="1"/>
</dbReference>
<gene>
    <name evidence="1" type="ORF">EFB08_06670</name>
</gene>
<organism evidence="1 2">
    <name type="scientific">Rufibacter latericius</name>
    <dbReference type="NCBI Taxonomy" id="2487040"/>
    <lineage>
        <taxon>Bacteria</taxon>
        <taxon>Pseudomonadati</taxon>
        <taxon>Bacteroidota</taxon>
        <taxon>Cytophagia</taxon>
        <taxon>Cytophagales</taxon>
        <taxon>Hymenobacteraceae</taxon>
        <taxon>Rufibacter</taxon>
    </lineage>
</organism>
<dbReference type="OrthoDB" id="9798250at2"/>
<dbReference type="Gene3D" id="3.90.550.10">
    <property type="entry name" value="Spore Coat Polysaccharide Biosynthesis Protein SpsA, Chain A"/>
    <property type="match status" value="1"/>
</dbReference>
<reference evidence="1 2" key="1">
    <citation type="submission" date="2018-11" db="EMBL/GenBank/DDBJ databases">
        <title>Rufibacter latericius sp. nov., isolated from water in Baiyang Lake.</title>
        <authorList>
            <person name="Yang Y."/>
        </authorList>
    </citation>
    <scope>NUCLEOTIDE SEQUENCE [LARGE SCALE GENOMIC DNA]</scope>
    <source>
        <strain evidence="1 2">R-22-1c-1</strain>
    </source>
</reference>
<protein>
    <submittedName>
        <fullName evidence="1">DUF2064 domain-containing protein</fullName>
    </submittedName>
</protein>
<keyword evidence="2" id="KW-1185">Reference proteome</keyword>
<dbReference type="AlphaFoldDB" id="A0A3M9MWG0"/>
<dbReference type="InterPro" id="IPR029044">
    <property type="entry name" value="Nucleotide-diphossugar_trans"/>
</dbReference>
<dbReference type="PANTHER" id="PTHR36529">
    <property type="entry name" value="SLL1095 PROTEIN"/>
    <property type="match status" value="1"/>
</dbReference>
<proteinExistence type="predicted"/>
<dbReference type="InterPro" id="IPR018641">
    <property type="entry name" value="Trfase_1_rSAM/seldom-assoc"/>
</dbReference>